<keyword evidence="1" id="KW-1133">Transmembrane helix</keyword>
<feature type="transmembrane region" description="Helical" evidence="1">
    <location>
        <begin position="198"/>
        <end position="217"/>
    </location>
</feature>
<dbReference type="PANTHER" id="PTHR35342">
    <property type="entry name" value="TRICARBOXYLIC TRANSPORT PROTEIN"/>
    <property type="match status" value="1"/>
</dbReference>
<accession>A0A2W5N3T6</accession>
<feature type="transmembrane region" description="Helical" evidence="1">
    <location>
        <begin position="355"/>
        <end position="381"/>
    </location>
</feature>
<sequence length="501" mass="51675">MEMFHNLLVGFEVAFSVQNLGFAFLGALLGTLVGVLPGIGPVATISMLLPVTYVLSPVTGLIMLAGIYYGAQYGGSTTAILVNLPGESSSVVTAIDGHAMAKKGEAGAALVVAALGSLFAGIVGTVLIAAFGPVLAGVAFYFGAPEYFSLVVLGLLGAVVLAHGSPAKAIAMVLLGLLLGTVGTDVNSGAARFTFGSLNLIDGFEIAVVAMGVFGLAELMRNLESPPDTGVVTSKVGGLWLTGAQFRAAVLPVLRGTGIGALLGLLPGGGAVLASFASYSIEKKVARDPSRFGKGAIEAVAGPESANNAAAQTSFIPMLTLGIPATSTMALMIGAMTVHNIQPGPMIMSRQPELFWGLIASMVIGNIILVILNLPLVGLWVKLLKVPYRLLLPAILLFTSIGLYSLSNATFDVMAAFGFGALGYVLVKCDCEPAPFILGFILGPLMEENLRRALTISQGDVSVFLTRPISLTLLVAAAALLVLLVAPSFRKQREVIFQDAE</sequence>
<feature type="transmembrane region" description="Helical" evidence="1">
    <location>
        <begin position="20"/>
        <end position="39"/>
    </location>
</feature>
<feature type="transmembrane region" description="Helical" evidence="1">
    <location>
        <begin position="388"/>
        <end position="406"/>
    </location>
</feature>
<dbReference type="PANTHER" id="PTHR35342:SF5">
    <property type="entry name" value="TRICARBOXYLIC TRANSPORT PROTEIN"/>
    <property type="match status" value="1"/>
</dbReference>
<gene>
    <name evidence="3" type="ORF">DI556_15275</name>
</gene>
<feature type="transmembrane region" description="Helical" evidence="1">
    <location>
        <begin position="315"/>
        <end position="335"/>
    </location>
</feature>
<feature type="transmembrane region" description="Helical" evidence="1">
    <location>
        <begin position="108"/>
        <end position="131"/>
    </location>
</feature>
<feature type="transmembrane region" description="Helical" evidence="1">
    <location>
        <begin position="138"/>
        <end position="163"/>
    </location>
</feature>
<feature type="transmembrane region" description="Helical" evidence="1">
    <location>
        <begin position="51"/>
        <end position="71"/>
    </location>
</feature>
<feature type="transmembrane region" description="Helical" evidence="1">
    <location>
        <begin position="259"/>
        <end position="281"/>
    </location>
</feature>
<protein>
    <recommendedName>
        <fullName evidence="2">DUF112 domain-containing protein</fullName>
    </recommendedName>
</protein>
<evidence type="ECO:0000256" key="1">
    <source>
        <dbReference type="SAM" id="Phobius"/>
    </source>
</evidence>
<dbReference type="InterPro" id="IPR002823">
    <property type="entry name" value="DUF112_TM"/>
</dbReference>
<dbReference type="Proteomes" id="UP000249185">
    <property type="component" value="Unassembled WGS sequence"/>
</dbReference>
<proteinExistence type="predicted"/>
<name>A0A2W5N3T6_RHOSU</name>
<feature type="transmembrane region" description="Helical" evidence="1">
    <location>
        <begin position="169"/>
        <end position="186"/>
    </location>
</feature>
<feature type="transmembrane region" description="Helical" evidence="1">
    <location>
        <begin position="469"/>
        <end position="489"/>
    </location>
</feature>
<evidence type="ECO:0000313" key="4">
    <source>
        <dbReference type="Proteomes" id="UP000249185"/>
    </source>
</evidence>
<keyword evidence="1" id="KW-0812">Transmembrane</keyword>
<reference evidence="3 4" key="1">
    <citation type="submission" date="2017-08" db="EMBL/GenBank/DDBJ databases">
        <title>Infants hospitalized years apart are colonized by the same room-sourced microbial strains.</title>
        <authorList>
            <person name="Brooks B."/>
            <person name="Olm M.R."/>
            <person name="Firek B.A."/>
            <person name="Baker R."/>
            <person name="Thomas B.C."/>
            <person name="Morowitz M.J."/>
            <person name="Banfield J.F."/>
        </authorList>
    </citation>
    <scope>NUCLEOTIDE SEQUENCE [LARGE SCALE GENOMIC DNA]</scope>
    <source>
        <strain evidence="3">S2_005_002_R2_34</strain>
    </source>
</reference>
<comment type="caution">
    <text evidence="3">The sequence shown here is derived from an EMBL/GenBank/DDBJ whole genome shotgun (WGS) entry which is preliminary data.</text>
</comment>
<evidence type="ECO:0000259" key="2">
    <source>
        <dbReference type="Pfam" id="PF01970"/>
    </source>
</evidence>
<dbReference type="EMBL" id="QFPW01000013">
    <property type="protein sequence ID" value="PZQ48181.1"/>
    <property type="molecule type" value="Genomic_DNA"/>
</dbReference>
<organism evidence="3 4">
    <name type="scientific">Rhodovulum sulfidophilum</name>
    <name type="common">Rhodobacter sulfidophilus</name>
    <dbReference type="NCBI Taxonomy" id="35806"/>
    <lineage>
        <taxon>Bacteria</taxon>
        <taxon>Pseudomonadati</taxon>
        <taxon>Pseudomonadota</taxon>
        <taxon>Alphaproteobacteria</taxon>
        <taxon>Rhodobacterales</taxon>
        <taxon>Paracoccaceae</taxon>
        <taxon>Rhodovulum</taxon>
    </lineage>
</organism>
<evidence type="ECO:0000313" key="3">
    <source>
        <dbReference type="EMBL" id="PZQ48181.1"/>
    </source>
</evidence>
<dbReference type="Pfam" id="PF01970">
    <property type="entry name" value="TctA"/>
    <property type="match status" value="1"/>
</dbReference>
<feature type="domain" description="DUF112" evidence="2">
    <location>
        <begin position="20"/>
        <end position="438"/>
    </location>
</feature>
<dbReference type="AlphaFoldDB" id="A0A2W5N3T6"/>
<keyword evidence="1" id="KW-0472">Membrane</keyword>